<dbReference type="Pfam" id="PF00437">
    <property type="entry name" value="T2SSE"/>
    <property type="match status" value="1"/>
</dbReference>
<keyword evidence="3" id="KW-0067">ATP-binding</keyword>
<dbReference type="Pfam" id="PF05157">
    <property type="entry name" value="MshEN"/>
    <property type="match status" value="1"/>
</dbReference>
<protein>
    <submittedName>
        <fullName evidence="5">GspE/PulE family protein</fullName>
    </submittedName>
</protein>
<comment type="caution">
    <text evidence="5">The sequence shown here is derived from an EMBL/GenBank/DDBJ whole genome shotgun (WGS) entry which is preliminary data.</text>
</comment>
<dbReference type="InterPro" id="IPR001482">
    <property type="entry name" value="T2SS/T4SS_dom"/>
</dbReference>
<dbReference type="CDD" id="cd01129">
    <property type="entry name" value="PulE-GspE-like"/>
    <property type="match status" value="1"/>
</dbReference>
<dbReference type="Proteomes" id="UP001178148">
    <property type="component" value="Unassembled WGS sequence"/>
</dbReference>
<dbReference type="SUPFAM" id="SSF52540">
    <property type="entry name" value="P-loop containing nucleoside triphosphate hydrolases"/>
    <property type="match status" value="1"/>
</dbReference>
<dbReference type="PANTHER" id="PTHR30258:SF13">
    <property type="entry name" value="SECRETION PATHWAY ATPASE-RELATED"/>
    <property type="match status" value="1"/>
</dbReference>
<evidence type="ECO:0000256" key="3">
    <source>
        <dbReference type="ARBA" id="ARBA00022840"/>
    </source>
</evidence>
<sequence length="616" mass="69497">MSAVYISSITKAFSIKGNFQESILATSDSNPNLTILDSPALLQDLVDSLLLSPDDRNKLLTSEAFTHSPRINPLELLASLNFQNFSEPRQTLELEQLFSWLAHRVDQPFFIIDPLKIDVTTITKVMSHAYSKRHEILAVTVSNDSIVIASAQPWNQSWEENLQHANNKQLKRVIANPIEIRRYTEEFYQLSKSVDAALENKNSAYNTSNFEQLLELGRGKSSEASDQHIANIVEWLLRYAFEQRASDIHIEPRREHCHLRFRIDGILHLIYEMPLAITSSIISRLKILGRMNVAEKRKPQDGRLKTRSLDSQETELRLSTMPTAFGEKLVMRIFDPDVLVQSLSDLGLSTDDKQRWRSITKRPHGLILITGPTGSGKTTSLYSTLKYLATQEINVCTIEDPIEMIEPSFNQMQVQHSIDLNFATGLRTLLRQDPDIIMVGEIRDSETAEMTMQAALTGHLVLSTMHTNDAPSAIIRMIELSIPAYLIKSCLLGVMAQRLVRTLCSNCKNQISLDEKDWTKLTYPCFSDHPKQAFEASGCSNCRHTGYSGRAGLFELMVLDGDLMHFINENANNNDLRQQAIKQGMKSLRISGADKIASGMTSVEEVLRVTSDQFLS</sequence>
<dbReference type="PANTHER" id="PTHR30258">
    <property type="entry name" value="TYPE II SECRETION SYSTEM PROTEIN GSPE-RELATED"/>
    <property type="match status" value="1"/>
</dbReference>
<evidence type="ECO:0000313" key="6">
    <source>
        <dbReference type="Proteomes" id="UP001178148"/>
    </source>
</evidence>
<keyword evidence="6" id="KW-1185">Reference proteome</keyword>
<dbReference type="SMART" id="SM00382">
    <property type="entry name" value="AAA"/>
    <property type="match status" value="1"/>
</dbReference>
<evidence type="ECO:0000256" key="2">
    <source>
        <dbReference type="ARBA" id="ARBA00022741"/>
    </source>
</evidence>
<dbReference type="Gene3D" id="3.40.50.300">
    <property type="entry name" value="P-loop containing nucleotide triphosphate hydrolases"/>
    <property type="match status" value="1"/>
</dbReference>
<proteinExistence type="inferred from homology"/>
<dbReference type="EMBL" id="JASXSV010000003">
    <property type="protein sequence ID" value="MDP0588194.1"/>
    <property type="molecule type" value="Genomic_DNA"/>
</dbReference>
<keyword evidence="2" id="KW-0547">Nucleotide-binding</keyword>
<dbReference type="GO" id="GO:0005886">
    <property type="term" value="C:plasma membrane"/>
    <property type="evidence" value="ECO:0007669"/>
    <property type="project" value="TreeGrafter"/>
</dbReference>
<dbReference type="SUPFAM" id="SSF160246">
    <property type="entry name" value="EspE N-terminal domain-like"/>
    <property type="match status" value="1"/>
</dbReference>
<dbReference type="PROSITE" id="PS00662">
    <property type="entry name" value="T2SP_E"/>
    <property type="match status" value="1"/>
</dbReference>
<dbReference type="FunFam" id="3.40.50.300:FF:000398">
    <property type="entry name" value="Type IV pilus assembly ATPase PilB"/>
    <property type="match status" value="1"/>
</dbReference>
<reference evidence="5 6" key="1">
    <citation type="journal article" date="2023" name="bioRxiv">
        <title>An intranuclear bacterial parasite of deep-sea mussels expresses apoptosis inhibitors acquired from its host.</title>
        <authorList>
            <person name="Gonzalez Porras M.A."/>
            <person name="Assie A."/>
            <person name="Tietjen M."/>
            <person name="Violette M."/>
            <person name="Kleiner M."/>
            <person name="Gruber-Vodicka H."/>
            <person name="Dubilier N."/>
            <person name="Leisch N."/>
        </authorList>
    </citation>
    <scope>NUCLEOTIDE SEQUENCE [LARGE SCALE GENOMIC DNA]</scope>
    <source>
        <strain evidence="5">IAP13</strain>
    </source>
</reference>
<dbReference type="Gene3D" id="3.30.450.90">
    <property type="match status" value="1"/>
</dbReference>
<evidence type="ECO:0000313" key="5">
    <source>
        <dbReference type="EMBL" id="MDP0588194.1"/>
    </source>
</evidence>
<dbReference type="GO" id="GO:0005524">
    <property type="term" value="F:ATP binding"/>
    <property type="evidence" value="ECO:0007669"/>
    <property type="project" value="UniProtKB-KW"/>
</dbReference>
<gene>
    <name evidence="5" type="ORF">QS748_02910</name>
</gene>
<dbReference type="InterPro" id="IPR003593">
    <property type="entry name" value="AAA+_ATPase"/>
</dbReference>
<dbReference type="InterPro" id="IPR037257">
    <property type="entry name" value="T2SS_E_N_sf"/>
</dbReference>
<name>A0AA90SSA1_9GAMM</name>
<accession>A0AA90SSA1</accession>
<dbReference type="InterPro" id="IPR027417">
    <property type="entry name" value="P-loop_NTPase"/>
</dbReference>
<dbReference type="GO" id="GO:0016887">
    <property type="term" value="F:ATP hydrolysis activity"/>
    <property type="evidence" value="ECO:0007669"/>
    <property type="project" value="TreeGrafter"/>
</dbReference>
<feature type="domain" description="Bacterial type II secretion system protein E" evidence="4">
    <location>
        <begin position="430"/>
        <end position="444"/>
    </location>
</feature>
<evidence type="ECO:0000256" key="1">
    <source>
        <dbReference type="ARBA" id="ARBA00006611"/>
    </source>
</evidence>
<dbReference type="InterPro" id="IPR007831">
    <property type="entry name" value="T2SS_GspE_N"/>
</dbReference>
<comment type="similarity">
    <text evidence="1">Belongs to the GSP E family.</text>
</comment>
<organism evidence="5 6">
    <name type="scientific">Candidatus Endonucleibacter bathymodioli</name>
    <dbReference type="NCBI Taxonomy" id="539814"/>
    <lineage>
        <taxon>Bacteria</taxon>
        <taxon>Pseudomonadati</taxon>
        <taxon>Pseudomonadota</taxon>
        <taxon>Gammaproteobacteria</taxon>
        <taxon>Oceanospirillales</taxon>
        <taxon>Endozoicomonadaceae</taxon>
        <taxon>Candidatus Endonucleibacter</taxon>
    </lineage>
</organism>
<evidence type="ECO:0000259" key="4">
    <source>
        <dbReference type="PROSITE" id="PS00662"/>
    </source>
</evidence>
<dbReference type="AlphaFoldDB" id="A0AA90SSA1"/>
<dbReference type="Gene3D" id="3.30.300.160">
    <property type="entry name" value="Type II secretion system, protein E, N-terminal domain"/>
    <property type="match status" value="1"/>
</dbReference>